<proteinExistence type="predicted"/>
<comment type="caution">
    <text evidence="2">The sequence shown here is derived from an EMBL/GenBank/DDBJ whole genome shotgun (WGS) entry which is preliminary data.</text>
</comment>
<dbReference type="AlphaFoldDB" id="A0AAW1P6U2"/>
<evidence type="ECO:0000256" key="1">
    <source>
        <dbReference type="SAM" id="MobiDB-lite"/>
    </source>
</evidence>
<gene>
    <name evidence="2" type="ORF">WJX72_001196</name>
</gene>
<dbReference type="EMBL" id="JALJOR010000011">
    <property type="protein sequence ID" value="KAK9808646.1"/>
    <property type="molecule type" value="Genomic_DNA"/>
</dbReference>
<reference evidence="2 3" key="1">
    <citation type="journal article" date="2024" name="Nat. Commun.">
        <title>Phylogenomics reveals the evolutionary origins of lichenization in chlorophyte algae.</title>
        <authorList>
            <person name="Puginier C."/>
            <person name="Libourel C."/>
            <person name="Otte J."/>
            <person name="Skaloud P."/>
            <person name="Haon M."/>
            <person name="Grisel S."/>
            <person name="Petersen M."/>
            <person name="Berrin J.G."/>
            <person name="Delaux P.M."/>
            <person name="Dal Grande F."/>
            <person name="Keller J."/>
        </authorList>
    </citation>
    <scope>NUCLEOTIDE SEQUENCE [LARGE SCALE GENOMIC DNA]</scope>
    <source>
        <strain evidence="2 3">SAG 2043</strain>
    </source>
</reference>
<keyword evidence="3" id="KW-1185">Reference proteome</keyword>
<sequence length="288" mass="32587">MLQRSSSAAQPQPAAKPFRDRQCDHLKRQVRRLWRQAPHSLEARALAREYHNLVRRKLRQHHQRKAERLLSRLRDNSRHVFRQLRPASSSFPEPLQSVDAWQAYLDNVADGPAATPPTPVCPVLPPLTTAQRSSLVQPAQQLNRQFTQQEVLEACGRLHNGRAPGLMGYPAEMLRYAVMEEESHEESASRTRHYVLAPAMTSMMNRAFITGTVPAAWNVGLLSPVYKRGDRTDTANYRPIAVGEPLARLYANALNQRLLKYTEGERIRSPTQAGFRPNMGPCAHPQLG</sequence>
<evidence type="ECO:0008006" key="4">
    <source>
        <dbReference type="Google" id="ProtNLM"/>
    </source>
</evidence>
<feature type="compositionally biased region" description="Low complexity" evidence="1">
    <location>
        <begin position="1"/>
        <end position="16"/>
    </location>
</feature>
<evidence type="ECO:0000313" key="3">
    <source>
        <dbReference type="Proteomes" id="UP001489004"/>
    </source>
</evidence>
<dbReference type="Proteomes" id="UP001489004">
    <property type="component" value="Unassembled WGS sequence"/>
</dbReference>
<accession>A0AAW1P6U2</accession>
<feature type="region of interest" description="Disordered" evidence="1">
    <location>
        <begin position="1"/>
        <end position="20"/>
    </location>
</feature>
<dbReference type="PANTHER" id="PTHR19446">
    <property type="entry name" value="REVERSE TRANSCRIPTASES"/>
    <property type="match status" value="1"/>
</dbReference>
<protein>
    <recommendedName>
        <fullName evidence="4">Reverse transcriptase</fullName>
    </recommendedName>
</protein>
<organism evidence="2 3">
    <name type="scientific">[Myrmecia] bisecta</name>
    <dbReference type="NCBI Taxonomy" id="41462"/>
    <lineage>
        <taxon>Eukaryota</taxon>
        <taxon>Viridiplantae</taxon>
        <taxon>Chlorophyta</taxon>
        <taxon>core chlorophytes</taxon>
        <taxon>Trebouxiophyceae</taxon>
        <taxon>Trebouxiales</taxon>
        <taxon>Trebouxiaceae</taxon>
        <taxon>Myrmecia</taxon>
    </lineage>
</organism>
<evidence type="ECO:0000313" key="2">
    <source>
        <dbReference type="EMBL" id="KAK9808646.1"/>
    </source>
</evidence>
<name>A0AAW1P6U2_9CHLO</name>